<feature type="transmembrane region" description="Helical" evidence="10">
    <location>
        <begin position="559"/>
        <end position="580"/>
    </location>
</feature>
<dbReference type="PANTHER" id="PTHR31826">
    <property type="entry name" value="NICALIN"/>
    <property type="match status" value="1"/>
</dbReference>
<feature type="domain" description="Peptidase M28" evidence="11">
    <location>
        <begin position="250"/>
        <end position="450"/>
    </location>
</feature>
<evidence type="ECO:0000256" key="2">
    <source>
        <dbReference type="ARBA" id="ARBA00007717"/>
    </source>
</evidence>
<keyword evidence="13" id="KW-1185">Reference proteome</keyword>
<dbReference type="GO" id="GO:0005789">
    <property type="term" value="C:endoplasmic reticulum membrane"/>
    <property type="evidence" value="ECO:0007669"/>
    <property type="project" value="UniProtKB-SubCell"/>
</dbReference>
<evidence type="ECO:0000313" key="13">
    <source>
        <dbReference type="Proteomes" id="UP000215902"/>
    </source>
</evidence>
<gene>
    <name evidence="12" type="ORF">BOX15_Mlig018432g1</name>
</gene>
<accession>A0A267G8J3</accession>
<sequence length="612" mass="68270">TKYLINSNTRMLHDFTNLFEDLARSFTPASLICLLSIILLVAPTKCQLANQEPQQQQQQQMATVSDLPIYRLHQFDMFGSRYGSRSAQLNFEARTVASGQLNRKCVVARVQELSGAVIKRLVQDNVGAILVLVPPALLQDPTGIPAETRAALHSLEQDLWGDSIPVPVYFLAETPDFSRVFEDMRRIDQSNDFNSPLRLIANSVLGNTYHVAARSAQSKPIDSLEFVAMHGFLYPQASSAAAAAAGVAHQGGSEGTIVISAYMDWFGSVPTLGRGFDSNGSGMLLLLRLARLLSYYYGMPGVRPKYSVLFLLTSGGKLSYFGTKRWIEDNLESPDSTVLARVVMALCLDSVGLEPAVNLHVSKLSKEGTLMHAFYDRMRKHSEKPDLVQLRQKKINLANEWLPWEHERFSIKRLPGLTLSQCPSHSDCSHRLSVLDRRIDWQQLDSNYRTVAKSLLDLLLNPSTNVTDEQMMKHVYNDVDDSGDPQSAWTSYAQLLKHDHRSYHNLRRSDPYVQTLQSMLSPLVKDYRLVAFKPDRKEPEVVVYDASDSVLSVYIVKPALFDLFLAGLITAYLAIVFGFVVHFHRIAGLCLAPLLALLSSGARQSNGGKSTH</sequence>
<reference evidence="12 13" key="1">
    <citation type="submission" date="2017-06" db="EMBL/GenBank/DDBJ databases">
        <title>A platform for efficient transgenesis in Macrostomum lignano, a flatworm model organism for stem cell research.</title>
        <authorList>
            <person name="Berezikov E."/>
        </authorList>
    </citation>
    <scope>NUCLEOTIDE SEQUENCE [LARGE SCALE GENOMIC DNA]</scope>
    <source>
        <strain evidence="12">DV1</strain>
        <tissue evidence="12">Whole organism</tissue>
    </source>
</reference>
<keyword evidence="7 10" id="KW-0472">Membrane</keyword>
<evidence type="ECO:0000256" key="6">
    <source>
        <dbReference type="ARBA" id="ARBA00022989"/>
    </source>
</evidence>
<evidence type="ECO:0000256" key="1">
    <source>
        <dbReference type="ARBA" id="ARBA00004389"/>
    </source>
</evidence>
<feature type="non-terminal residue" evidence="12">
    <location>
        <position position="1"/>
    </location>
</feature>
<keyword evidence="4" id="KW-0732">Signal</keyword>
<comment type="caution">
    <text evidence="12">The sequence shown here is derived from an EMBL/GenBank/DDBJ whole genome shotgun (WGS) entry which is preliminary data.</text>
</comment>
<evidence type="ECO:0000256" key="8">
    <source>
        <dbReference type="ARBA" id="ARBA00023180"/>
    </source>
</evidence>
<keyword evidence="6 10" id="KW-1133">Transmembrane helix</keyword>
<protein>
    <recommendedName>
        <fullName evidence="9">BOS complex subunit NCLN</fullName>
    </recommendedName>
</protein>
<evidence type="ECO:0000256" key="4">
    <source>
        <dbReference type="ARBA" id="ARBA00022729"/>
    </source>
</evidence>
<dbReference type="OrthoDB" id="5913609at2759"/>
<evidence type="ECO:0000313" key="12">
    <source>
        <dbReference type="EMBL" id="PAA82360.1"/>
    </source>
</evidence>
<comment type="subcellular location">
    <subcellularLocation>
        <location evidence="1">Endoplasmic reticulum membrane</location>
        <topology evidence="1">Single-pass membrane protein</topology>
    </subcellularLocation>
</comment>
<evidence type="ECO:0000256" key="9">
    <source>
        <dbReference type="ARBA" id="ARBA00034873"/>
    </source>
</evidence>
<dbReference type="EMBL" id="NIVC01000476">
    <property type="protein sequence ID" value="PAA82360.1"/>
    <property type="molecule type" value="Genomic_DNA"/>
</dbReference>
<evidence type="ECO:0000256" key="5">
    <source>
        <dbReference type="ARBA" id="ARBA00022824"/>
    </source>
</evidence>
<comment type="similarity">
    <text evidence="2">Belongs to the nicastrin family.</text>
</comment>
<evidence type="ECO:0000259" key="11">
    <source>
        <dbReference type="Pfam" id="PF04389"/>
    </source>
</evidence>
<proteinExistence type="inferred from homology"/>
<dbReference type="Proteomes" id="UP000215902">
    <property type="component" value="Unassembled WGS sequence"/>
</dbReference>
<dbReference type="InterPro" id="IPR007484">
    <property type="entry name" value="Peptidase_M28"/>
</dbReference>
<dbReference type="AlphaFoldDB" id="A0A267G8J3"/>
<keyword evidence="8" id="KW-0325">Glycoprotein</keyword>
<keyword evidence="5" id="KW-0256">Endoplasmic reticulum</keyword>
<dbReference type="STRING" id="282301.A0A267G8J3"/>
<evidence type="ECO:0000256" key="10">
    <source>
        <dbReference type="SAM" id="Phobius"/>
    </source>
</evidence>
<evidence type="ECO:0000256" key="3">
    <source>
        <dbReference type="ARBA" id="ARBA00022692"/>
    </source>
</evidence>
<dbReference type="InterPro" id="IPR016574">
    <property type="entry name" value="Nicalin"/>
</dbReference>
<name>A0A267G8J3_9PLAT</name>
<organism evidence="12 13">
    <name type="scientific">Macrostomum lignano</name>
    <dbReference type="NCBI Taxonomy" id="282301"/>
    <lineage>
        <taxon>Eukaryota</taxon>
        <taxon>Metazoa</taxon>
        <taxon>Spiralia</taxon>
        <taxon>Lophotrochozoa</taxon>
        <taxon>Platyhelminthes</taxon>
        <taxon>Rhabditophora</taxon>
        <taxon>Macrostomorpha</taxon>
        <taxon>Macrostomida</taxon>
        <taxon>Macrostomidae</taxon>
        <taxon>Macrostomum</taxon>
    </lineage>
</organism>
<keyword evidence="3 10" id="KW-0812">Transmembrane</keyword>
<dbReference type="Pfam" id="PF04389">
    <property type="entry name" value="Peptidase_M28"/>
    <property type="match status" value="1"/>
</dbReference>
<dbReference type="Gene3D" id="3.40.630.10">
    <property type="entry name" value="Zn peptidases"/>
    <property type="match status" value="1"/>
</dbReference>
<dbReference type="SUPFAM" id="SSF53187">
    <property type="entry name" value="Zn-dependent exopeptidases"/>
    <property type="match status" value="1"/>
</dbReference>
<evidence type="ECO:0000256" key="7">
    <source>
        <dbReference type="ARBA" id="ARBA00023136"/>
    </source>
</evidence>
<dbReference type="GO" id="GO:0009966">
    <property type="term" value="P:regulation of signal transduction"/>
    <property type="evidence" value="ECO:0007669"/>
    <property type="project" value="InterPro"/>
</dbReference>